<dbReference type="OrthoDB" id="10258888at2759"/>
<keyword evidence="2" id="KW-0268">Exocytosis</keyword>
<proteinExistence type="predicted"/>
<accession>A0A1Y3BDF5</accession>
<organism evidence="9 10">
    <name type="scientific">Euroglyphus maynei</name>
    <name type="common">Mayne's house dust mite</name>
    <dbReference type="NCBI Taxonomy" id="6958"/>
    <lineage>
        <taxon>Eukaryota</taxon>
        <taxon>Metazoa</taxon>
        <taxon>Ecdysozoa</taxon>
        <taxon>Arthropoda</taxon>
        <taxon>Chelicerata</taxon>
        <taxon>Arachnida</taxon>
        <taxon>Acari</taxon>
        <taxon>Acariformes</taxon>
        <taxon>Sarcoptiformes</taxon>
        <taxon>Astigmata</taxon>
        <taxon>Psoroptidia</taxon>
        <taxon>Analgoidea</taxon>
        <taxon>Pyroglyphidae</taxon>
        <taxon>Pyroglyphinae</taxon>
        <taxon>Euroglyphus</taxon>
    </lineage>
</organism>
<reference evidence="9 10" key="1">
    <citation type="submission" date="2017-03" db="EMBL/GenBank/DDBJ databases">
        <title>Genome Survey of Euroglyphus maynei.</title>
        <authorList>
            <person name="Arlian L.G."/>
            <person name="Morgan M.S."/>
            <person name="Rider S.D."/>
        </authorList>
    </citation>
    <scope>NUCLEOTIDE SEQUENCE [LARGE SCALE GENOMIC DNA]</scope>
    <source>
        <strain evidence="9">Arlian Lab</strain>
        <tissue evidence="9">Whole body</tissue>
    </source>
</reference>
<dbReference type="GO" id="GO:0044231">
    <property type="term" value="C:host cell presynaptic membrane"/>
    <property type="evidence" value="ECO:0007669"/>
    <property type="project" value="UniProtKB-KW"/>
</dbReference>
<feature type="repeat" description="ANK" evidence="8">
    <location>
        <begin position="87"/>
        <end position="109"/>
    </location>
</feature>
<dbReference type="PANTHER" id="PTHR24161">
    <property type="entry name" value="ANK_REP_REGION DOMAIN-CONTAINING PROTEIN-RELATED"/>
    <property type="match status" value="1"/>
</dbReference>
<evidence type="ECO:0000256" key="1">
    <source>
        <dbReference type="ARBA" id="ARBA00004175"/>
    </source>
</evidence>
<comment type="caution">
    <text evidence="9">The sequence shown here is derived from an EMBL/GenBank/DDBJ whole genome shotgun (WGS) entry which is preliminary data.</text>
</comment>
<dbReference type="Gene3D" id="1.25.40.20">
    <property type="entry name" value="Ankyrin repeat-containing domain"/>
    <property type="match status" value="1"/>
</dbReference>
<protein>
    <submittedName>
        <fullName evidence="9">Ankyrin repeat domain containing protein</fullName>
    </submittedName>
</protein>
<evidence type="ECO:0000256" key="3">
    <source>
        <dbReference type="ARBA" id="ARBA00022537"/>
    </source>
</evidence>
<evidence type="ECO:0000256" key="8">
    <source>
        <dbReference type="PROSITE-ProRule" id="PRU00023"/>
    </source>
</evidence>
<evidence type="ECO:0000313" key="9">
    <source>
        <dbReference type="EMBL" id="OTF78940.1"/>
    </source>
</evidence>
<dbReference type="SUPFAM" id="SSF48403">
    <property type="entry name" value="Ankyrin repeat"/>
    <property type="match status" value="1"/>
</dbReference>
<keyword evidence="5" id="KW-0638">Presynaptic neurotoxin</keyword>
<keyword evidence="4" id="KW-0677">Repeat</keyword>
<dbReference type="SMART" id="SM00248">
    <property type="entry name" value="ANK"/>
    <property type="match status" value="3"/>
</dbReference>
<keyword evidence="10" id="KW-1185">Reference proteome</keyword>
<evidence type="ECO:0000256" key="4">
    <source>
        <dbReference type="ARBA" id="ARBA00022737"/>
    </source>
</evidence>
<evidence type="ECO:0000313" key="10">
    <source>
        <dbReference type="Proteomes" id="UP000194236"/>
    </source>
</evidence>
<keyword evidence="7" id="KW-1053">Target membrane</keyword>
<keyword evidence="6 8" id="KW-0040">ANK repeat</keyword>
<evidence type="ECO:0000256" key="5">
    <source>
        <dbReference type="ARBA" id="ARBA00023028"/>
    </source>
</evidence>
<dbReference type="InterPro" id="IPR036770">
    <property type="entry name" value="Ankyrin_rpt-contain_sf"/>
</dbReference>
<dbReference type="PROSITE" id="PS50088">
    <property type="entry name" value="ANK_REPEAT"/>
    <property type="match status" value="1"/>
</dbReference>
<evidence type="ECO:0000256" key="6">
    <source>
        <dbReference type="ARBA" id="ARBA00023043"/>
    </source>
</evidence>
<dbReference type="GO" id="GO:0044218">
    <property type="term" value="C:other organism cell membrane"/>
    <property type="evidence" value="ECO:0007669"/>
    <property type="project" value="UniProtKB-KW"/>
</dbReference>
<keyword evidence="5" id="KW-0800">Toxin</keyword>
<dbReference type="EMBL" id="MUJZ01025606">
    <property type="protein sequence ID" value="OTF78940.1"/>
    <property type="molecule type" value="Genomic_DNA"/>
</dbReference>
<name>A0A1Y3BDF5_EURMA</name>
<dbReference type="PROSITE" id="PS50297">
    <property type="entry name" value="ANK_REP_REGION"/>
    <property type="match status" value="1"/>
</dbReference>
<keyword evidence="5" id="KW-0528">Neurotoxin</keyword>
<dbReference type="Proteomes" id="UP000194236">
    <property type="component" value="Unassembled WGS sequence"/>
</dbReference>
<evidence type="ECO:0000256" key="2">
    <source>
        <dbReference type="ARBA" id="ARBA00022483"/>
    </source>
</evidence>
<sequence length="301" mass="34394">MAPYTFHLHSNFAQLLALIRRGHYDDIIELLRREPKLLKLRDHMGRSALHHCCDCWPLSINRPNINADIGQLLIRMMPTMVEWQDHEGNIALHLAVINGNLDLVRHLLRSMSPAQINIADHELHTVIHWALVNGQLDAMTMAMDYGADPSTPDIYGAYPLHYATQNFNLHMATTGSNENKTGSTRHQHHQEKQQQFLSLSSTNILHQLEPIPLLLPNINSKSSQKQQQSSSSLSQRRQNSLRILHYLLTRPQIDVNCIDNEQRTPLIWSASSGKLFQSIISLSFCHCFCYGSNLHFHPTLD</sequence>
<dbReference type="GO" id="GO:0006887">
    <property type="term" value="P:exocytosis"/>
    <property type="evidence" value="ECO:0007669"/>
    <property type="project" value="UniProtKB-KW"/>
</dbReference>
<gene>
    <name evidence="9" type="ORF">BLA29_006164</name>
</gene>
<dbReference type="PANTHER" id="PTHR24161:SF124">
    <property type="entry name" value="TRANSIENT RECEPTOR POTENTIAL CHANNEL PYREXIA"/>
    <property type="match status" value="1"/>
</dbReference>
<evidence type="ECO:0000256" key="7">
    <source>
        <dbReference type="ARBA" id="ARBA00023298"/>
    </source>
</evidence>
<dbReference type="AlphaFoldDB" id="A0A1Y3BDF5"/>
<keyword evidence="7" id="KW-0472">Membrane</keyword>
<dbReference type="InterPro" id="IPR002110">
    <property type="entry name" value="Ankyrin_rpt"/>
</dbReference>
<comment type="subcellular location">
    <subcellularLocation>
        <location evidence="1">Target cell membrane</location>
    </subcellularLocation>
</comment>
<keyword evidence="3" id="KW-1052">Target cell membrane</keyword>
<dbReference type="Pfam" id="PF12796">
    <property type="entry name" value="Ank_2"/>
    <property type="match status" value="1"/>
</dbReference>